<accession>A0A6A7A098</accession>
<sequence>MATSGFTGLLAELLGQIIRDLISGAGVCEAWYLRQVCRKFFVRRGGRERKGLLQTDKLCDIVQYEIIDRLPFDQFTLEEMTESETIIARGILRISLRSLIRSPLRTAHDPRWPIHLVRGLAEKLVRLEKPMDRESRKEEHVQSMTTYLATAYKRWTLDFIMQPDHFQSHKIKPHRRIVATALIGNLDVVKRFLGRDTTWYSECLPHKPFKGFGHETPFWDPLIAAISGGHNNVLGYILAIFASWFRSRRTTWYARALRARLHLAIETAIQADRSETLKMLYKFHEEYSVCLGMESHCLLQPIRYRYNGEASCLNKYVYLAVQHGSINSLRTLMHIQGFKRFGPLVFVKATASLRMAASTKQLGTLVAILRIFSSTGEPTFDFPKAWQAAVRCGDVLMLRFLARRGAPAKAYSDRIRLDPHENEVNGLWDHRRMENRILAQYVVFRMGGSVYPRDESGFSDRTFDKVRDLVERRPSWREKATALMSADHSVIPPGARLYGQALIGVGF</sequence>
<organism evidence="1 2">
    <name type="scientific">Ophiobolus disseminans</name>
    <dbReference type="NCBI Taxonomy" id="1469910"/>
    <lineage>
        <taxon>Eukaryota</taxon>
        <taxon>Fungi</taxon>
        <taxon>Dikarya</taxon>
        <taxon>Ascomycota</taxon>
        <taxon>Pezizomycotina</taxon>
        <taxon>Dothideomycetes</taxon>
        <taxon>Pleosporomycetidae</taxon>
        <taxon>Pleosporales</taxon>
        <taxon>Pleosporineae</taxon>
        <taxon>Phaeosphaeriaceae</taxon>
        <taxon>Ophiobolus</taxon>
    </lineage>
</organism>
<keyword evidence="2" id="KW-1185">Reference proteome</keyword>
<protein>
    <submittedName>
        <fullName evidence="1">Uncharacterized protein</fullName>
    </submittedName>
</protein>
<proteinExistence type="predicted"/>
<dbReference type="OrthoDB" id="10681579at2759"/>
<evidence type="ECO:0000313" key="1">
    <source>
        <dbReference type="EMBL" id="KAF2826318.1"/>
    </source>
</evidence>
<gene>
    <name evidence="1" type="ORF">CC86DRAFT_370354</name>
</gene>
<dbReference type="EMBL" id="MU006226">
    <property type="protein sequence ID" value="KAF2826318.1"/>
    <property type="molecule type" value="Genomic_DNA"/>
</dbReference>
<dbReference type="AlphaFoldDB" id="A0A6A7A098"/>
<reference evidence="1" key="1">
    <citation type="journal article" date="2020" name="Stud. Mycol.">
        <title>101 Dothideomycetes genomes: a test case for predicting lifestyles and emergence of pathogens.</title>
        <authorList>
            <person name="Haridas S."/>
            <person name="Albert R."/>
            <person name="Binder M."/>
            <person name="Bloem J."/>
            <person name="Labutti K."/>
            <person name="Salamov A."/>
            <person name="Andreopoulos B."/>
            <person name="Baker S."/>
            <person name="Barry K."/>
            <person name="Bills G."/>
            <person name="Bluhm B."/>
            <person name="Cannon C."/>
            <person name="Castanera R."/>
            <person name="Culley D."/>
            <person name="Daum C."/>
            <person name="Ezra D."/>
            <person name="Gonzalez J."/>
            <person name="Henrissat B."/>
            <person name="Kuo A."/>
            <person name="Liang C."/>
            <person name="Lipzen A."/>
            <person name="Lutzoni F."/>
            <person name="Magnuson J."/>
            <person name="Mondo S."/>
            <person name="Nolan M."/>
            <person name="Ohm R."/>
            <person name="Pangilinan J."/>
            <person name="Park H.-J."/>
            <person name="Ramirez L."/>
            <person name="Alfaro M."/>
            <person name="Sun H."/>
            <person name="Tritt A."/>
            <person name="Yoshinaga Y."/>
            <person name="Zwiers L.-H."/>
            <person name="Turgeon B."/>
            <person name="Goodwin S."/>
            <person name="Spatafora J."/>
            <person name="Crous P."/>
            <person name="Grigoriev I."/>
        </authorList>
    </citation>
    <scope>NUCLEOTIDE SEQUENCE</scope>
    <source>
        <strain evidence="1">CBS 113818</strain>
    </source>
</reference>
<dbReference type="Proteomes" id="UP000799424">
    <property type="component" value="Unassembled WGS sequence"/>
</dbReference>
<name>A0A6A7A098_9PLEO</name>
<evidence type="ECO:0000313" key="2">
    <source>
        <dbReference type="Proteomes" id="UP000799424"/>
    </source>
</evidence>